<feature type="compositionally biased region" description="Low complexity" evidence="1">
    <location>
        <begin position="31"/>
        <end position="44"/>
    </location>
</feature>
<evidence type="ECO:0000313" key="3">
    <source>
        <dbReference type="EMBL" id="KAF1726167.1"/>
    </source>
</evidence>
<dbReference type="InterPro" id="IPR025392">
    <property type="entry name" value="DUF4124"/>
</dbReference>
<proteinExistence type="predicted"/>
<name>A0ABQ6ZJC4_9GAMM</name>
<feature type="region of interest" description="Disordered" evidence="1">
    <location>
        <begin position="63"/>
        <end position="96"/>
    </location>
</feature>
<keyword evidence="4" id="KW-1185">Reference proteome</keyword>
<feature type="compositionally biased region" description="Basic and acidic residues" evidence="1">
    <location>
        <begin position="71"/>
        <end position="80"/>
    </location>
</feature>
<sequence length="96" mass="10417">MRAWPAIVAGVALGVGTAWWLSRESPDTTARKQAAAEQAAAAQARDARPSLYRWRDDAGVLQITDQPPKGRRYERIDRDTPTGIRVSGDAAPADTD</sequence>
<dbReference type="Proteomes" id="UP000781710">
    <property type="component" value="Unassembled WGS sequence"/>
</dbReference>
<feature type="region of interest" description="Disordered" evidence="1">
    <location>
        <begin position="25"/>
        <end position="48"/>
    </location>
</feature>
<evidence type="ECO:0000259" key="2">
    <source>
        <dbReference type="Pfam" id="PF13511"/>
    </source>
</evidence>
<protein>
    <recommendedName>
        <fullName evidence="2">DUF4124 domain-containing protein</fullName>
    </recommendedName>
</protein>
<accession>A0ABQ6ZJC4</accession>
<dbReference type="EMBL" id="PDWW01000005">
    <property type="protein sequence ID" value="KAF1726167.1"/>
    <property type="molecule type" value="Genomic_DNA"/>
</dbReference>
<evidence type="ECO:0000313" key="4">
    <source>
        <dbReference type="Proteomes" id="UP000781710"/>
    </source>
</evidence>
<dbReference type="Pfam" id="PF13511">
    <property type="entry name" value="DUF4124"/>
    <property type="match status" value="1"/>
</dbReference>
<organism evidence="3 4">
    <name type="scientific">Pseudoxanthomonas japonensis</name>
    <dbReference type="NCBI Taxonomy" id="69284"/>
    <lineage>
        <taxon>Bacteria</taxon>
        <taxon>Pseudomonadati</taxon>
        <taxon>Pseudomonadota</taxon>
        <taxon>Gammaproteobacteria</taxon>
        <taxon>Lysobacterales</taxon>
        <taxon>Lysobacteraceae</taxon>
        <taxon>Pseudoxanthomonas</taxon>
    </lineage>
</organism>
<evidence type="ECO:0000256" key="1">
    <source>
        <dbReference type="SAM" id="MobiDB-lite"/>
    </source>
</evidence>
<comment type="caution">
    <text evidence="3">The sequence shown here is derived from an EMBL/GenBank/DDBJ whole genome shotgun (WGS) entry which is preliminary data.</text>
</comment>
<reference evidence="3 4" key="1">
    <citation type="submission" date="2017-10" db="EMBL/GenBank/DDBJ databases">
        <title>Whole genome sequencing of members of genus Pseudoxanthomonas.</title>
        <authorList>
            <person name="Kumar S."/>
            <person name="Bansal K."/>
            <person name="Kaur A."/>
            <person name="Patil P."/>
            <person name="Sharma S."/>
            <person name="Patil P.B."/>
        </authorList>
    </citation>
    <scope>NUCLEOTIDE SEQUENCE [LARGE SCALE GENOMIC DNA]</scope>
    <source>
        <strain evidence="3 4">DSM 17109</strain>
    </source>
</reference>
<gene>
    <name evidence="3" type="ORF">CSC78_05745</name>
</gene>
<feature type="domain" description="DUF4124" evidence="2">
    <location>
        <begin position="44"/>
        <end position="82"/>
    </location>
</feature>
<dbReference type="RefSeq" id="WP_162336953.1">
    <property type="nucleotide sequence ID" value="NZ_JBHSRQ010000008.1"/>
</dbReference>